<evidence type="ECO:0000259" key="3">
    <source>
        <dbReference type="SMART" id="SM00093"/>
    </source>
</evidence>
<dbReference type="InterPro" id="IPR042185">
    <property type="entry name" value="Serpin_sf_2"/>
</dbReference>
<evidence type="ECO:0000313" key="4">
    <source>
        <dbReference type="EMBL" id="KAK1646029.1"/>
    </source>
</evidence>
<dbReference type="AlphaFoldDB" id="A0AAD8S6E3"/>
<dbReference type="GO" id="GO:0005615">
    <property type="term" value="C:extracellular space"/>
    <property type="evidence" value="ECO:0007669"/>
    <property type="project" value="InterPro"/>
</dbReference>
<name>A0AAD8S6E3_LOLMU</name>
<dbReference type="InterPro" id="IPR036186">
    <property type="entry name" value="Serpin_sf"/>
</dbReference>
<protein>
    <recommendedName>
        <fullName evidence="3">Serpin domain-containing protein</fullName>
    </recommendedName>
</protein>
<dbReference type="EMBL" id="JAUUTY010000004">
    <property type="protein sequence ID" value="KAK1646029.1"/>
    <property type="molecule type" value="Genomic_DNA"/>
</dbReference>
<dbReference type="InterPro" id="IPR023796">
    <property type="entry name" value="Serpin_dom"/>
</dbReference>
<dbReference type="Gene3D" id="2.30.39.10">
    <property type="entry name" value="Alpha-1-antitrypsin, domain 1"/>
    <property type="match status" value="1"/>
</dbReference>
<reference evidence="4" key="1">
    <citation type="submission" date="2023-07" db="EMBL/GenBank/DDBJ databases">
        <title>A chromosome-level genome assembly of Lolium multiflorum.</title>
        <authorList>
            <person name="Chen Y."/>
            <person name="Copetti D."/>
            <person name="Kolliker R."/>
            <person name="Studer B."/>
        </authorList>
    </citation>
    <scope>NUCLEOTIDE SEQUENCE</scope>
    <source>
        <strain evidence="4">02402/16</strain>
        <tissue evidence="4">Leaf</tissue>
    </source>
</reference>
<feature type="domain" description="Serpin" evidence="3">
    <location>
        <begin position="21"/>
        <end position="396"/>
    </location>
</feature>
<organism evidence="4 5">
    <name type="scientific">Lolium multiflorum</name>
    <name type="common">Italian ryegrass</name>
    <name type="synonym">Lolium perenne subsp. multiflorum</name>
    <dbReference type="NCBI Taxonomy" id="4521"/>
    <lineage>
        <taxon>Eukaryota</taxon>
        <taxon>Viridiplantae</taxon>
        <taxon>Streptophyta</taxon>
        <taxon>Embryophyta</taxon>
        <taxon>Tracheophyta</taxon>
        <taxon>Spermatophyta</taxon>
        <taxon>Magnoliopsida</taxon>
        <taxon>Liliopsida</taxon>
        <taxon>Poales</taxon>
        <taxon>Poaceae</taxon>
        <taxon>BOP clade</taxon>
        <taxon>Pooideae</taxon>
        <taxon>Poodae</taxon>
        <taxon>Poeae</taxon>
        <taxon>Poeae Chloroplast Group 2 (Poeae type)</taxon>
        <taxon>Loliodinae</taxon>
        <taxon>Loliinae</taxon>
        <taxon>Lolium</taxon>
    </lineage>
</organism>
<gene>
    <name evidence="4" type="ORF">QYE76_063834</name>
</gene>
<evidence type="ECO:0000313" key="5">
    <source>
        <dbReference type="Proteomes" id="UP001231189"/>
    </source>
</evidence>
<sequence>MATTLATDVRLSIAHQTRFGLRLASAISSNPEYAAVNAAYSPLSLHVGLSLLTAGAEGATREQLVATLWTGEVGEEAEGLHALAEQVVQLVLADASCVGGPRVAFANGVFVDTSLALKPSFQELAVGRYKANVQSTNFQTKPAEAARQVNSWVEKVTSGLIKDILPEGSVDNATKLVLGNALYFKGVWPEKFDPSKTKDDVFHLLDGSSVQTPFMSTTNKQFISSTGNLKILKLPYQQGGDSRQFSMYILLPEARDGLWSLVNRLNTEPELIENHIPSVKVEVGQFKLPKFKISFGFEASKFLQCLGLQLPFSRGADLSEMVYSPVVQNLYISSIHHKSFVEVNEEGTEAAAATTIEMVPQSMPLTTDFVADHPFLFLIREDNTGVVLFVGHVVNPLPSL</sequence>
<keyword evidence="5" id="KW-1185">Reference proteome</keyword>
<evidence type="ECO:0000256" key="1">
    <source>
        <dbReference type="ARBA" id="ARBA00009500"/>
    </source>
</evidence>
<dbReference type="CDD" id="cd02043">
    <property type="entry name" value="serpinP_plants"/>
    <property type="match status" value="1"/>
</dbReference>
<dbReference type="InterPro" id="IPR000215">
    <property type="entry name" value="Serpin_fam"/>
</dbReference>
<comment type="similarity">
    <text evidence="1 2">Belongs to the serpin family.</text>
</comment>
<dbReference type="PANTHER" id="PTHR11461">
    <property type="entry name" value="SERINE PROTEASE INHIBITOR, SERPIN"/>
    <property type="match status" value="1"/>
</dbReference>
<dbReference type="InterPro" id="IPR042178">
    <property type="entry name" value="Serpin_sf_1"/>
</dbReference>
<accession>A0AAD8S6E3</accession>
<comment type="caution">
    <text evidence="4">The sequence shown here is derived from an EMBL/GenBank/DDBJ whole genome shotgun (WGS) entry which is preliminary data.</text>
</comment>
<dbReference type="Proteomes" id="UP001231189">
    <property type="component" value="Unassembled WGS sequence"/>
</dbReference>
<dbReference type="PANTHER" id="PTHR11461:SF211">
    <property type="entry name" value="GH10112P-RELATED"/>
    <property type="match status" value="1"/>
</dbReference>
<dbReference type="InterPro" id="IPR023795">
    <property type="entry name" value="Serpin_CS"/>
</dbReference>
<dbReference type="Pfam" id="PF00079">
    <property type="entry name" value="Serpin"/>
    <property type="match status" value="1"/>
</dbReference>
<dbReference type="GO" id="GO:0004867">
    <property type="term" value="F:serine-type endopeptidase inhibitor activity"/>
    <property type="evidence" value="ECO:0007669"/>
    <property type="project" value="InterPro"/>
</dbReference>
<dbReference type="SMART" id="SM00093">
    <property type="entry name" value="SERPIN"/>
    <property type="match status" value="1"/>
</dbReference>
<dbReference type="SUPFAM" id="SSF56574">
    <property type="entry name" value="Serpins"/>
    <property type="match status" value="1"/>
</dbReference>
<dbReference type="PROSITE" id="PS00284">
    <property type="entry name" value="SERPIN"/>
    <property type="match status" value="1"/>
</dbReference>
<dbReference type="Gene3D" id="3.30.497.10">
    <property type="entry name" value="Antithrombin, subunit I, domain 2"/>
    <property type="match status" value="1"/>
</dbReference>
<evidence type="ECO:0000256" key="2">
    <source>
        <dbReference type="RuleBase" id="RU000411"/>
    </source>
</evidence>
<proteinExistence type="inferred from homology"/>